<accession>T0GPC6</accession>
<dbReference type="RefSeq" id="WP_021239317.1">
    <property type="nucleotide sequence ID" value="NZ_ATHO01000145.1"/>
</dbReference>
<gene>
    <name evidence="7" type="ORF">L288_16335</name>
</gene>
<evidence type="ECO:0000256" key="5">
    <source>
        <dbReference type="ARBA" id="ARBA00023004"/>
    </source>
</evidence>
<comment type="similarity">
    <text evidence="1">Belongs to the TfdA dioxygenase family.</text>
</comment>
<proteinExistence type="inferred from homology"/>
<organism evidence="7 8">
    <name type="scientific">Sphingobium quisquiliarum P25</name>
    <dbReference type="NCBI Taxonomy" id="1329909"/>
    <lineage>
        <taxon>Bacteria</taxon>
        <taxon>Pseudomonadati</taxon>
        <taxon>Pseudomonadota</taxon>
        <taxon>Alphaproteobacteria</taxon>
        <taxon>Sphingomonadales</taxon>
        <taxon>Sphingomonadaceae</taxon>
        <taxon>Sphingobium</taxon>
    </lineage>
</organism>
<dbReference type="GO" id="GO:0000908">
    <property type="term" value="F:taurine dioxygenase activity"/>
    <property type="evidence" value="ECO:0007669"/>
    <property type="project" value="TreeGrafter"/>
</dbReference>
<feature type="domain" description="TauD/TfdA-like" evidence="6">
    <location>
        <begin position="9"/>
        <end position="253"/>
    </location>
</feature>
<dbReference type="SUPFAM" id="SSF51197">
    <property type="entry name" value="Clavaminate synthase-like"/>
    <property type="match status" value="1"/>
</dbReference>
<dbReference type="GO" id="GO:0046872">
    <property type="term" value="F:metal ion binding"/>
    <property type="evidence" value="ECO:0007669"/>
    <property type="project" value="UniProtKB-KW"/>
</dbReference>
<keyword evidence="5" id="KW-0408">Iron</keyword>
<dbReference type="EMBL" id="ATHO01000145">
    <property type="protein sequence ID" value="EQB02562.1"/>
    <property type="molecule type" value="Genomic_DNA"/>
</dbReference>
<sequence>MPGDAWEERPIEPFGMEIGIRLDAPLPDGFEQRMLTLFDEHKLLLFRDQQLGEDQQVRILSLFGKVLGSTGEYRQISSDGNLGSGPLTWHSDLAFTEDPFKILSLHAVEVNDGQSWTAFANGVEAAKRLPQDLAEAIEGRDAVTALALIQSHRTVEYDVPDFVPQQTRPVVIAHPRTGEPTLYISDMQTARIDGLPRKDSDALLAALFDELYAGDRIYRHHWNNGDLLIWDNIALQHSRCDLTGMTPRRLQRVCVANKSFFELLPQFKLDDPRIAAWGSAGKKLELN</sequence>
<protein>
    <recommendedName>
        <fullName evidence="6">TauD/TfdA-like domain-containing protein</fullName>
    </recommendedName>
</protein>
<evidence type="ECO:0000256" key="1">
    <source>
        <dbReference type="ARBA" id="ARBA00005896"/>
    </source>
</evidence>
<evidence type="ECO:0000259" key="6">
    <source>
        <dbReference type="Pfam" id="PF02668"/>
    </source>
</evidence>
<dbReference type="PANTHER" id="PTHR30468">
    <property type="entry name" value="ALPHA-KETOGLUTARATE-DEPENDENT SULFONATE DIOXYGENASE"/>
    <property type="match status" value="1"/>
</dbReference>
<evidence type="ECO:0000313" key="7">
    <source>
        <dbReference type="EMBL" id="EQB02562.1"/>
    </source>
</evidence>
<reference evidence="7 8" key="1">
    <citation type="journal article" date="2013" name="Genome Announc.">
        <title>Draft Genome Sequence of Sphingobium quisquiliarum Strain P25T, a Novel Hexachlorocyclohexane (HCH)-Degrading Bacterium Isolated from an HCH Dumpsite.</title>
        <authorList>
            <person name="Kumar Singh A."/>
            <person name="Sangwan N."/>
            <person name="Sharma A."/>
            <person name="Gupta V."/>
            <person name="Khurana J.P."/>
            <person name="Lal R."/>
        </authorList>
    </citation>
    <scope>NUCLEOTIDE SEQUENCE [LARGE SCALE GENOMIC DNA]</scope>
    <source>
        <strain evidence="7 8">P25</strain>
    </source>
</reference>
<name>T0GPC6_9SPHN</name>
<evidence type="ECO:0000313" key="8">
    <source>
        <dbReference type="Proteomes" id="UP000015525"/>
    </source>
</evidence>
<keyword evidence="3" id="KW-0223">Dioxygenase</keyword>
<dbReference type="InterPro" id="IPR051323">
    <property type="entry name" value="AtsK-like"/>
</dbReference>
<dbReference type="PATRIC" id="fig|1329909.3.peg.3144"/>
<keyword evidence="8" id="KW-1185">Reference proteome</keyword>
<dbReference type="Gene3D" id="3.60.130.10">
    <property type="entry name" value="Clavaminate synthase-like"/>
    <property type="match status" value="1"/>
</dbReference>
<dbReference type="AlphaFoldDB" id="T0GPC6"/>
<dbReference type="PANTHER" id="PTHR30468:SF1">
    <property type="entry name" value="ALPHA-KETOGLUTARATE-DEPENDENT SULFONATE DIOXYGENASE"/>
    <property type="match status" value="1"/>
</dbReference>
<evidence type="ECO:0000256" key="4">
    <source>
        <dbReference type="ARBA" id="ARBA00023002"/>
    </source>
</evidence>
<keyword evidence="4" id="KW-0560">Oxidoreductase</keyword>
<dbReference type="InterPro" id="IPR003819">
    <property type="entry name" value="TauD/TfdA-like"/>
</dbReference>
<dbReference type="GO" id="GO:0005737">
    <property type="term" value="C:cytoplasm"/>
    <property type="evidence" value="ECO:0007669"/>
    <property type="project" value="TreeGrafter"/>
</dbReference>
<keyword evidence="2" id="KW-0479">Metal-binding</keyword>
<dbReference type="Proteomes" id="UP000015525">
    <property type="component" value="Unassembled WGS sequence"/>
</dbReference>
<dbReference type="InterPro" id="IPR042098">
    <property type="entry name" value="TauD-like_sf"/>
</dbReference>
<dbReference type="Pfam" id="PF02668">
    <property type="entry name" value="TauD"/>
    <property type="match status" value="1"/>
</dbReference>
<dbReference type="GO" id="GO:0006790">
    <property type="term" value="P:sulfur compound metabolic process"/>
    <property type="evidence" value="ECO:0007669"/>
    <property type="project" value="TreeGrafter"/>
</dbReference>
<comment type="caution">
    <text evidence="7">The sequence shown here is derived from an EMBL/GenBank/DDBJ whole genome shotgun (WGS) entry which is preliminary data.</text>
</comment>
<evidence type="ECO:0000256" key="3">
    <source>
        <dbReference type="ARBA" id="ARBA00022964"/>
    </source>
</evidence>
<evidence type="ECO:0000256" key="2">
    <source>
        <dbReference type="ARBA" id="ARBA00022723"/>
    </source>
</evidence>